<comment type="caution">
    <text evidence="8">The sequence shown here is derived from an EMBL/GenBank/DDBJ whole genome shotgun (WGS) entry which is preliminary data.</text>
</comment>
<dbReference type="AlphaFoldDB" id="A0AAD6IPM1"/>
<evidence type="ECO:0000256" key="5">
    <source>
        <dbReference type="SAM" id="MobiDB-lite"/>
    </source>
</evidence>
<feature type="transmembrane region" description="Helical" evidence="6">
    <location>
        <begin position="20"/>
        <end position="43"/>
    </location>
</feature>
<evidence type="ECO:0000313" key="9">
    <source>
        <dbReference type="Proteomes" id="UP001221413"/>
    </source>
</evidence>
<comment type="subcellular location">
    <subcellularLocation>
        <location evidence="1">Membrane</location>
        <topology evidence="1">Multi-pass membrane protein</topology>
    </subcellularLocation>
</comment>
<accession>A0AAD6IPM1</accession>
<keyword evidence="9" id="KW-1185">Reference proteome</keyword>
<dbReference type="InterPro" id="IPR023041">
    <property type="entry name" value="Glucose_rcpt_Git3-like_N"/>
</dbReference>
<protein>
    <recommendedName>
        <fullName evidence="7">Glucose receptor Git3-like N-terminal domain-containing protein</fullName>
    </recommendedName>
</protein>
<feature type="transmembrane region" description="Helical" evidence="6">
    <location>
        <begin position="165"/>
        <end position="186"/>
    </location>
</feature>
<dbReference type="GO" id="GO:0007189">
    <property type="term" value="P:adenylate cyclase-activating G protein-coupled receptor signaling pathway"/>
    <property type="evidence" value="ECO:0007669"/>
    <property type="project" value="TreeGrafter"/>
</dbReference>
<evidence type="ECO:0000256" key="2">
    <source>
        <dbReference type="ARBA" id="ARBA00022692"/>
    </source>
</evidence>
<dbReference type="Gene3D" id="1.20.1070.10">
    <property type="entry name" value="Rhodopsin 7-helix transmembrane proteins"/>
    <property type="match status" value="1"/>
</dbReference>
<evidence type="ECO:0000256" key="3">
    <source>
        <dbReference type="ARBA" id="ARBA00022989"/>
    </source>
</evidence>
<organism evidence="8 9">
    <name type="scientific">Drechslerella dactyloides</name>
    <name type="common">Nematode-trapping fungus</name>
    <name type="synonym">Arthrobotrys dactyloides</name>
    <dbReference type="NCBI Taxonomy" id="74499"/>
    <lineage>
        <taxon>Eukaryota</taxon>
        <taxon>Fungi</taxon>
        <taxon>Dikarya</taxon>
        <taxon>Ascomycota</taxon>
        <taxon>Pezizomycotina</taxon>
        <taxon>Orbiliomycetes</taxon>
        <taxon>Orbiliales</taxon>
        <taxon>Orbiliaceae</taxon>
        <taxon>Drechslerella</taxon>
    </lineage>
</organism>
<dbReference type="Pfam" id="PF11710">
    <property type="entry name" value="Git3"/>
    <property type="match status" value="1"/>
</dbReference>
<evidence type="ECO:0000256" key="1">
    <source>
        <dbReference type="ARBA" id="ARBA00004141"/>
    </source>
</evidence>
<feature type="transmembrane region" description="Helical" evidence="6">
    <location>
        <begin position="337"/>
        <end position="360"/>
    </location>
</feature>
<feature type="compositionally biased region" description="Basic and acidic residues" evidence="5">
    <location>
        <begin position="436"/>
        <end position="455"/>
    </location>
</feature>
<feature type="region of interest" description="Disordered" evidence="5">
    <location>
        <begin position="408"/>
        <end position="455"/>
    </location>
</feature>
<dbReference type="GO" id="GO:0004930">
    <property type="term" value="F:G protein-coupled receptor activity"/>
    <property type="evidence" value="ECO:0007669"/>
    <property type="project" value="TreeGrafter"/>
</dbReference>
<feature type="domain" description="Glucose receptor Git3-like N-terminal" evidence="7">
    <location>
        <begin position="42"/>
        <end position="188"/>
    </location>
</feature>
<dbReference type="PANTHER" id="PTHR23112">
    <property type="entry name" value="G PROTEIN-COUPLED RECEPTOR 157-RELATED"/>
    <property type="match status" value="1"/>
</dbReference>
<keyword evidence="3 6" id="KW-1133">Transmembrane helix</keyword>
<feature type="transmembrane region" description="Helical" evidence="6">
    <location>
        <begin position="372"/>
        <end position="392"/>
    </location>
</feature>
<keyword evidence="2 6" id="KW-0812">Transmembrane</keyword>
<dbReference type="GO" id="GO:0005886">
    <property type="term" value="C:plasma membrane"/>
    <property type="evidence" value="ECO:0007669"/>
    <property type="project" value="TreeGrafter"/>
</dbReference>
<feature type="transmembrane region" description="Helical" evidence="6">
    <location>
        <begin position="86"/>
        <end position="109"/>
    </location>
</feature>
<keyword evidence="4 6" id="KW-0472">Membrane</keyword>
<gene>
    <name evidence="8" type="ORF">Dda_9126</name>
</gene>
<name>A0AAD6IPM1_DREDA</name>
<reference evidence="8" key="1">
    <citation type="submission" date="2023-01" db="EMBL/GenBank/DDBJ databases">
        <title>The chitinases involved in constricting ring structure development in the nematode-trapping fungus Drechslerella dactyloides.</title>
        <authorList>
            <person name="Wang R."/>
            <person name="Zhang L."/>
            <person name="Tang P."/>
            <person name="Li S."/>
            <person name="Liang L."/>
        </authorList>
    </citation>
    <scope>NUCLEOTIDE SEQUENCE</scope>
    <source>
        <strain evidence="8">YMF1.00031</strain>
    </source>
</reference>
<dbReference type="PANTHER" id="PTHR23112:SF0">
    <property type="entry name" value="TRANSMEMBRANE PROTEIN 116"/>
    <property type="match status" value="1"/>
</dbReference>
<dbReference type="SUPFAM" id="SSF81321">
    <property type="entry name" value="Family A G protein-coupled receptor-like"/>
    <property type="match status" value="1"/>
</dbReference>
<feature type="transmembrane region" description="Helical" evidence="6">
    <location>
        <begin position="121"/>
        <end position="145"/>
    </location>
</feature>
<evidence type="ECO:0000259" key="7">
    <source>
        <dbReference type="Pfam" id="PF11710"/>
    </source>
</evidence>
<proteinExistence type="predicted"/>
<evidence type="ECO:0000256" key="4">
    <source>
        <dbReference type="ARBA" id="ARBA00023136"/>
    </source>
</evidence>
<evidence type="ECO:0000313" key="8">
    <source>
        <dbReference type="EMBL" id="KAJ6256034.1"/>
    </source>
</evidence>
<dbReference type="EMBL" id="JAQGDS010000015">
    <property type="protein sequence ID" value="KAJ6256034.1"/>
    <property type="molecule type" value="Genomic_DNA"/>
</dbReference>
<evidence type="ECO:0000256" key="6">
    <source>
        <dbReference type="SAM" id="Phobius"/>
    </source>
</evidence>
<dbReference type="Proteomes" id="UP001221413">
    <property type="component" value="Unassembled WGS sequence"/>
</dbReference>
<sequence>MSPPAGMGTYQAWREHHLAGVVLAGSVLSIIGSLYMIMGFIVVGLAISDLLLALSFFVPSVSMLLGDENSSPDSRNFCTVNGFFIQFFFLQIDLWQLTIAITTVVFLLWPCSTLDWARERIYVLWIIPWVASLAIGMIAYGVWGYHDLGTYCWLEPPMVRLFFNYIPRWVIIITCLITYGWIFWLIRKVRMNAERERQYRLANTPQPPTVEVKAPITPPVSLASERDAKEPEVTEMEITPVEDVPIFIVESESGSSSSASLASSSASSGPIVFPRCIADDLARAAMATATTVQSSTFGVPAASTVATSVAATIAPTPPPFDEEEHQRRQVRKIAIQLISFPLATALLWTVPTAVMIYQVIHGADSVNVHVDGFAQMLLVFNGFVDAHIYGFNERTAMGWKERIRGGGRYNDDVQEMPGRAPAAPRPSTPIPMADMSRTDGRPSDNNTHAHTDDMV</sequence>